<dbReference type="SFLD" id="SFLDG00179">
    <property type="entry name" value="mandelate_racemase"/>
    <property type="match status" value="1"/>
</dbReference>
<dbReference type="PANTHER" id="PTHR48080:SF2">
    <property type="entry name" value="D-GALACTONATE DEHYDRATASE"/>
    <property type="match status" value="1"/>
</dbReference>
<evidence type="ECO:0000259" key="3">
    <source>
        <dbReference type="SMART" id="SM00922"/>
    </source>
</evidence>
<dbReference type="InterPro" id="IPR036849">
    <property type="entry name" value="Enolase-like_C_sf"/>
</dbReference>
<dbReference type="EMBL" id="OAOP01000013">
    <property type="protein sequence ID" value="SNX75562.1"/>
    <property type="molecule type" value="Genomic_DNA"/>
</dbReference>
<dbReference type="CDD" id="cd03316">
    <property type="entry name" value="MR_like"/>
    <property type="match status" value="1"/>
</dbReference>
<evidence type="ECO:0000256" key="1">
    <source>
        <dbReference type="ARBA" id="ARBA00022723"/>
    </source>
</evidence>
<feature type="domain" description="Mandelate racemase/muconate lactonizing enzyme C-terminal" evidence="3">
    <location>
        <begin position="123"/>
        <end position="234"/>
    </location>
</feature>
<dbReference type="RefSeq" id="WP_097160627.1">
    <property type="nucleotide sequence ID" value="NZ_JBEPMQ010000017.1"/>
</dbReference>
<accession>A0A285D6Y5</accession>
<evidence type="ECO:0000313" key="5">
    <source>
        <dbReference type="Proteomes" id="UP000219546"/>
    </source>
</evidence>
<dbReference type="SMART" id="SM00922">
    <property type="entry name" value="MR_MLE"/>
    <property type="match status" value="1"/>
</dbReference>
<dbReference type="InterPro" id="IPR029065">
    <property type="entry name" value="Enolase_C-like"/>
</dbReference>
<keyword evidence="2" id="KW-0456">Lyase</keyword>
<dbReference type="AlphaFoldDB" id="A0A285D6Y5"/>
<dbReference type="GO" id="GO:0016829">
    <property type="term" value="F:lyase activity"/>
    <property type="evidence" value="ECO:0007669"/>
    <property type="project" value="UniProtKB-KW"/>
</dbReference>
<name>A0A285D6Y5_9BACI</name>
<dbReference type="SUPFAM" id="SSF54826">
    <property type="entry name" value="Enolase N-terminal domain-like"/>
    <property type="match status" value="1"/>
</dbReference>
<dbReference type="Proteomes" id="UP000219546">
    <property type="component" value="Unassembled WGS sequence"/>
</dbReference>
<protein>
    <submittedName>
        <fullName evidence="4">Galactonate dehydratase</fullName>
    </submittedName>
</protein>
<dbReference type="SUPFAM" id="SSF51604">
    <property type="entry name" value="Enolase C-terminal domain-like"/>
    <property type="match status" value="1"/>
</dbReference>
<dbReference type="Pfam" id="PF02746">
    <property type="entry name" value="MR_MLE_N"/>
    <property type="match status" value="1"/>
</dbReference>
<dbReference type="Gene3D" id="3.30.390.10">
    <property type="entry name" value="Enolase-like, N-terminal domain"/>
    <property type="match status" value="1"/>
</dbReference>
<dbReference type="PANTHER" id="PTHR48080">
    <property type="entry name" value="D-GALACTONATE DEHYDRATASE-RELATED"/>
    <property type="match status" value="1"/>
</dbReference>
<dbReference type="InterPro" id="IPR013342">
    <property type="entry name" value="Mandelate_racemase_C"/>
</dbReference>
<dbReference type="InterPro" id="IPR029017">
    <property type="entry name" value="Enolase-like_N"/>
</dbReference>
<proteinExistence type="predicted"/>
<evidence type="ECO:0000256" key="2">
    <source>
        <dbReference type="ARBA" id="ARBA00023239"/>
    </source>
</evidence>
<reference evidence="4 5" key="1">
    <citation type="submission" date="2017-08" db="EMBL/GenBank/DDBJ databases">
        <authorList>
            <person name="de Groot N.N."/>
        </authorList>
    </citation>
    <scope>NUCLEOTIDE SEQUENCE [LARGE SCALE GENOMIC DNA]</scope>
    <source>
        <strain evidence="4 5">JC228</strain>
    </source>
</reference>
<dbReference type="InterPro" id="IPR034593">
    <property type="entry name" value="DgoD-like"/>
</dbReference>
<sequence>MKITDIKIIPVNRFLFVEVYTDEGIKGLGESGSWGFLDASAEVVKTFKTYLIGQDPLKIEHHWQYMYRCFHFRGAAIMGALSAIDIALWDIAGKYFNTPTYQLLGGKTRNKARVYYHVGGSTTEEIVDNLKEAKRKGFTAVGHLTPFLDEDRSVPYYETHAQKIGNAIDRVRQYREAVGDEVDLCIEIHRRLKPAEAIAFARGIEKYHPFFIEDPITPDNFDSMVNIAKNINIPLATGERFHTPQEFSNLLRRDAVHYVRPDVCMCGGITGAKKIAALAEAHDAMVVPHNPLSPVSTAACIQIAASIPNFALQEFPGDDRASATERYISGKTDDKDKSFRQSNVVKKALRCEDGYIIIPDDPGIGVELADDVENRFPYSRRVIQTRLHVDGSVVDQ</sequence>
<dbReference type="NCBIfam" id="NF010624">
    <property type="entry name" value="PRK14017.1"/>
    <property type="match status" value="1"/>
</dbReference>
<dbReference type="Gene3D" id="3.20.20.120">
    <property type="entry name" value="Enolase-like C-terminal domain"/>
    <property type="match status" value="1"/>
</dbReference>
<keyword evidence="1" id="KW-0479">Metal-binding</keyword>
<keyword evidence="5" id="KW-1185">Reference proteome</keyword>
<dbReference type="Pfam" id="PF13378">
    <property type="entry name" value="MR_MLE_C"/>
    <property type="match status" value="1"/>
</dbReference>
<dbReference type="GO" id="GO:0046872">
    <property type="term" value="F:metal ion binding"/>
    <property type="evidence" value="ECO:0007669"/>
    <property type="project" value="UniProtKB-KW"/>
</dbReference>
<gene>
    <name evidence="4" type="ORF">SAMN05877753_11362</name>
</gene>
<organism evidence="4 5">
    <name type="scientific">Bacillus oleivorans</name>
    <dbReference type="NCBI Taxonomy" id="1448271"/>
    <lineage>
        <taxon>Bacteria</taxon>
        <taxon>Bacillati</taxon>
        <taxon>Bacillota</taxon>
        <taxon>Bacilli</taxon>
        <taxon>Bacillales</taxon>
        <taxon>Bacillaceae</taxon>
        <taxon>Bacillus</taxon>
    </lineage>
</organism>
<dbReference type="SFLD" id="SFLDS00001">
    <property type="entry name" value="Enolase"/>
    <property type="match status" value="1"/>
</dbReference>
<dbReference type="InterPro" id="IPR013341">
    <property type="entry name" value="Mandelate_racemase_N_dom"/>
</dbReference>
<evidence type="ECO:0000313" key="4">
    <source>
        <dbReference type="EMBL" id="SNX75562.1"/>
    </source>
</evidence>
<dbReference type="OrthoDB" id="9775391at2"/>